<protein>
    <submittedName>
        <fullName evidence="2">Uncharacterized protein</fullName>
    </submittedName>
</protein>
<evidence type="ECO:0000256" key="1">
    <source>
        <dbReference type="SAM" id="MobiDB-lite"/>
    </source>
</evidence>
<evidence type="ECO:0000313" key="2">
    <source>
        <dbReference type="EMBL" id="KAJ1170033.1"/>
    </source>
</evidence>
<name>A0AAV7T1V1_PLEWA</name>
<organism evidence="2 3">
    <name type="scientific">Pleurodeles waltl</name>
    <name type="common">Iberian ribbed newt</name>
    <dbReference type="NCBI Taxonomy" id="8319"/>
    <lineage>
        <taxon>Eukaryota</taxon>
        <taxon>Metazoa</taxon>
        <taxon>Chordata</taxon>
        <taxon>Craniata</taxon>
        <taxon>Vertebrata</taxon>
        <taxon>Euteleostomi</taxon>
        <taxon>Amphibia</taxon>
        <taxon>Batrachia</taxon>
        <taxon>Caudata</taxon>
        <taxon>Salamandroidea</taxon>
        <taxon>Salamandridae</taxon>
        <taxon>Pleurodelinae</taxon>
        <taxon>Pleurodeles</taxon>
    </lineage>
</organism>
<dbReference type="AlphaFoldDB" id="A0AAV7T1V1"/>
<proteinExistence type="predicted"/>
<reference evidence="2" key="1">
    <citation type="journal article" date="2022" name="bioRxiv">
        <title>Sequencing and chromosome-scale assembly of the giantPleurodeles waltlgenome.</title>
        <authorList>
            <person name="Brown T."/>
            <person name="Elewa A."/>
            <person name="Iarovenko S."/>
            <person name="Subramanian E."/>
            <person name="Araus A.J."/>
            <person name="Petzold A."/>
            <person name="Susuki M."/>
            <person name="Suzuki K.-i.T."/>
            <person name="Hayashi T."/>
            <person name="Toyoda A."/>
            <person name="Oliveira C."/>
            <person name="Osipova E."/>
            <person name="Leigh N.D."/>
            <person name="Simon A."/>
            <person name="Yun M.H."/>
        </authorList>
    </citation>
    <scope>NUCLEOTIDE SEQUENCE</scope>
    <source>
        <strain evidence="2">20211129_DDA</strain>
        <tissue evidence="2">Liver</tissue>
    </source>
</reference>
<keyword evidence="3" id="KW-1185">Reference proteome</keyword>
<comment type="caution">
    <text evidence="2">The sequence shown here is derived from an EMBL/GenBank/DDBJ whole genome shotgun (WGS) entry which is preliminary data.</text>
</comment>
<gene>
    <name evidence="2" type="ORF">NDU88_001914</name>
</gene>
<evidence type="ECO:0000313" key="3">
    <source>
        <dbReference type="Proteomes" id="UP001066276"/>
    </source>
</evidence>
<dbReference type="Proteomes" id="UP001066276">
    <property type="component" value="Chromosome 4_1"/>
</dbReference>
<feature type="region of interest" description="Disordered" evidence="1">
    <location>
        <begin position="1"/>
        <end position="27"/>
    </location>
</feature>
<dbReference type="EMBL" id="JANPWB010000007">
    <property type="protein sequence ID" value="KAJ1170033.1"/>
    <property type="molecule type" value="Genomic_DNA"/>
</dbReference>
<accession>A0AAV7T1V1</accession>
<sequence length="76" mass="7981">MKWPPRSRALRDGGPRARGGGTVRAASLPLQPPKVCQRPLPPGGEPPAGREVSLLALVWDACGVTARDFAPSRGLT</sequence>